<feature type="domain" description="Potassium channel" evidence="15">
    <location>
        <begin position="193"/>
        <end position="269"/>
    </location>
</feature>
<dbReference type="SUPFAM" id="SSF81324">
    <property type="entry name" value="Voltage-gated potassium channels"/>
    <property type="match status" value="2"/>
</dbReference>
<reference evidence="16" key="1">
    <citation type="submission" date="2020-11" db="EMBL/GenBank/DDBJ databases">
        <authorList>
            <person name="Tran Van P."/>
        </authorList>
    </citation>
    <scope>NUCLEOTIDE SEQUENCE</scope>
</reference>
<keyword evidence="5 12" id="KW-0812">Transmembrane</keyword>
<proteinExistence type="inferred from homology"/>
<dbReference type="PRINTS" id="PR01333">
    <property type="entry name" value="2POREKCHANEL"/>
</dbReference>
<evidence type="ECO:0000256" key="11">
    <source>
        <dbReference type="ARBA" id="ARBA00023303"/>
    </source>
</evidence>
<dbReference type="PANTHER" id="PTHR11003:SF338">
    <property type="entry name" value="PROTEIN CBG03693"/>
    <property type="match status" value="1"/>
</dbReference>
<evidence type="ECO:0000313" key="16">
    <source>
        <dbReference type="EMBL" id="CAD7644723.1"/>
    </source>
</evidence>
<evidence type="ECO:0000256" key="13">
    <source>
        <dbReference type="SAM" id="MobiDB-lite"/>
    </source>
</evidence>
<evidence type="ECO:0000313" key="17">
    <source>
        <dbReference type="Proteomes" id="UP000728032"/>
    </source>
</evidence>
<evidence type="ECO:0000256" key="14">
    <source>
        <dbReference type="SAM" id="Phobius"/>
    </source>
</evidence>
<dbReference type="EMBL" id="CAJPVJ010001781">
    <property type="protein sequence ID" value="CAG2165282.1"/>
    <property type="molecule type" value="Genomic_DNA"/>
</dbReference>
<evidence type="ECO:0000256" key="8">
    <source>
        <dbReference type="ARBA" id="ARBA00022989"/>
    </source>
</evidence>
<protein>
    <recommendedName>
        <fullName evidence="15">Potassium channel domain-containing protein</fullName>
    </recommendedName>
</protein>
<feature type="transmembrane region" description="Helical" evidence="14">
    <location>
        <begin position="17"/>
        <end position="38"/>
    </location>
</feature>
<evidence type="ECO:0000256" key="3">
    <source>
        <dbReference type="ARBA" id="ARBA00022448"/>
    </source>
</evidence>
<evidence type="ECO:0000256" key="7">
    <source>
        <dbReference type="ARBA" id="ARBA00022958"/>
    </source>
</evidence>
<dbReference type="GO" id="GO:0015271">
    <property type="term" value="F:outward rectifier potassium channel activity"/>
    <property type="evidence" value="ECO:0007669"/>
    <property type="project" value="TreeGrafter"/>
</dbReference>
<feature type="region of interest" description="Disordered" evidence="13">
    <location>
        <begin position="313"/>
        <end position="360"/>
    </location>
</feature>
<dbReference type="OrthoDB" id="297496at2759"/>
<dbReference type="AlphaFoldDB" id="A0A7R9QG76"/>
<name>A0A7R9QG76_9ACAR</name>
<comment type="similarity">
    <text evidence="2 12">Belongs to the two pore domain potassium channel (TC 1.A.1.8) family.</text>
</comment>
<evidence type="ECO:0000256" key="12">
    <source>
        <dbReference type="RuleBase" id="RU003857"/>
    </source>
</evidence>
<evidence type="ECO:0000256" key="10">
    <source>
        <dbReference type="ARBA" id="ARBA00023136"/>
    </source>
</evidence>
<dbReference type="GO" id="GO:0030322">
    <property type="term" value="P:stabilization of membrane potential"/>
    <property type="evidence" value="ECO:0007669"/>
    <property type="project" value="TreeGrafter"/>
</dbReference>
<keyword evidence="9 12" id="KW-0406">Ion transport</keyword>
<dbReference type="PRINTS" id="PR01095">
    <property type="entry name" value="TASKCHANNEL"/>
</dbReference>
<feature type="transmembrane region" description="Helical" evidence="14">
    <location>
        <begin position="243"/>
        <end position="267"/>
    </location>
</feature>
<keyword evidence="17" id="KW-1185">Reference proteome</keyword>
<dbReference type="InterPro" id="IPR003092">
    <property type="entry name" value="2pore_dom_K_chnl_TASK"/>
</dbReference>
<evidence type="ECO:0000256" key="5">
    <source>
        <dbReference type="ARBA" id="ARBA00022692"/>
    </source>
</evidence>
<evidence type="ECO:0000256" key="4">
    <source>
        <dbReference type="ARBA" id="ARBA00022538"/>
    </source>
</evidence>
<keyword evidence="11 12" id="KW-0407">Ion channel</keyword>
<dbReference type="Gene3D" id="1.10.287.70">
    <property type="match status" value="1"/>
</dbReference>
<sequence length="448" mass="51776">MPTTFMWSVQIKDCRKIFLLLLTYILYLIFGAFVFQYFEAPLEEKLRSQIEGIIKSFEDKLSDTNINTTVKEFKEIVHKYMMARDMNLVDQFGHLTNQNWNFHNSFFFSTTVITTIGYGHFLPSTTSGKIFTLFYALFGIPMTGILLGAIGSLFSRCFRIRIKQIKKKYKNDLKATIAYRYMETAVLFFIPWFIVFLIIPSVIFVFIERWSFLESFYYSFITLTTIGFGDYVAGNYDGQTWIVIYKLMVVLWIIFGLSYLSMILNFIGRGYKKVEHSEVMHSMHSSIAHISEPFLHRTKPKISVEFIEETETQQTPGALHSHKSHDYTDSDSTNSSNSSSSSSSSNSSSSSDSSEQGINSTLDRNCYPKVAYNESCFDDRQCLALDPNSHCGLTDEMSGRAWNRRNDSKAFKYPNSLSPKVIVSKYFNNPNESEDEIYLKPKVYIKKW</sequence>
<keyword evidence="4" id="KW-0633">Potassium transport</keyword>
<keyword evidence="8 14" id="KW-1133">Transmembrane helix</keyword>
<feature type="transmembrane region" description="Helical" evidence="14">
    <location>
        <begin position="179"/>
        <end position="207"/>
    </location>
</feature>
<evidence type="ECO:0000256" key="6">
    <source>
        <dbReference type="ARBA" id="ARBA00022826"/>
    </source>
</evidence>
<dbReference type="InterPro" id="IPR003280">
    <property type="entry name" value="2pore_dom_K_chnl"/>
</dbReference>
<feature type="transmembrane region" description="Helical" evidence="14">
    <location>
        <begin position="133"/>
        <end position="158"/>
    </location>
</feature>
<feature type="domain" description="Potassium channel" evidence="15">
    <location>
        <begin position="94"/>
        <end position="155"/>
    </location>
</feature>
<dbReference type="InterPro" id="IPR013099">
    <property type="entry name" value="K_chnl_dom"/>
</dbReference>
<evidence type="ECO:0000256" key="2">
    <source>
        <dbReference type="ARBA" id="ARBA00006666"/>
    </source>
</evidence>
<dbReference type="Pfam" id="PF07885">
    <property type="entry name" value="Ion_trans_2"/>
    <property type="match status" value="2"/>
</dbReference>
<dbReference type="Proteomes" id="UP000728032">
    <property type="component" value="Unassembled WGS sequence"/>
</dbReference>
<evidence type="ECO:0000256" key="9">
    <source>
        <dbReference type="ARBA" id="ARBA00023065"/>
    </source>
</evidence>
<keyword evidence="3 12" id="KW-0813">Transport</keyword>
<evidence type="ECO:0000256" key="1">
    <source>
        <dbReference type="ARBA" id="ARBA00004141"/>
    </source>
</evidence>
<accession>A0A7R9QG76</accession>
<dbReference type="EMBL" id="OC916606">
    <property type="protein sequence ID" value="CAD7644723.1"/>
    <property type="molecule type" value="Genomic_DNA"/>
</dbReference>
<keyword evidence="6" id="KW-0631">Potassium channel</keyword>
<keyword evidence="10 14" id="KW-0472">Membrane</keyword>
<feature type="compositionally biased region" description="Low complexity" evidence="13">
    <location>
        <begin position="330"/>
        <end position="354"/>
    </location>
</feature>
<comment type="subcellular location">
    <subcellularLocation>
        <location evidence="1">Membrane</location>
        <topology evidence="1">Multi-pass membrane protein</topology>
    </subcellularLocation>
</comment>
<dbReference type="GO" id="GO:0022841">
    <property type="term" value="F:potassium ion leak channel activity"/>
    <property type="evidence" value="ECO:0007669"/>
    <property type="project" value="TreeGrafter"/>
</dbReference>
<gene>
    <name evidence="16" type="ORF">ONB1V03_LOCUS4825</name>
</gene>
<dbReference type="GO" id="GO:0005886">
    <property type="term" value="C:plasma membrane"/>
    <property type="evidence" value="ECO:0007669"/>
    <property type="project" value="TreeGrafter"/>
</dbReference>
<evidence type="ECO:0000259" key="15">
    <source>
        <dbReference type="Pfam" id="PF07885"/>
    </source>
</evidence>
<organism evidence="16">
    <name type="scientific">Oppiella nova</name>
    <dbReference type="NCBI Taxonomy" id="334625"/>
    <lineage>
        <taxon>Eukaryota</taxon>
        <taxon>Metazoa</taxon>
        <taxon>Ecdysozoa</taxon>
        <taxon>Arthropoda</taxon>
        <taxon>Chelicerata</taxon>
        <taxon>Arachnida</taxon>
        <taxon>Acari</taxon>
        <taxon>Acariformes</taxon>
        <taxon>Sarcoptiformes</taxon>
        <taxon>Oribatida</taxon>
        <taxon>Brachypylina</taxon>
        <taxon>Oppioidea</taxon>
        <taxon>Oppiidae</taxon>
        <taxon>Oppiella</taxon>
    </lineage>
</organism>
<dbReference type="PANTHER" id="PTHR11003">
    <property type="entry name" value="POTASSIUM CHANNEL, SUBFAMILY K"/>
    <property type="match status" value="1"/>
</dbReference>
<keyword evidence="7" id="KW-0630">Potassium</keyword>